<dbReference type="Gene3D" id="3.40.640.10">
    <property type="entry name" value="Type I PLP-dependent aspartate aminotransferase-like (Major domain)"/>
    <property type="match status" value="1"/>
</dbReference>
<dbReference type="PROSITE" id="PS00703">
    <property type="entry name" value="OKR_DC_1"/>
    <property type="match status" value="1"/>
</dbReference>
<dbReference type="SUPFAM" id="SSF53383">
    <property type="entry name" value="PLP-dependent transferases"/>
    <property type="match status" value="1"/>
</dbReference>
<dbReference type="InterPro" id="IPR015421">
    <property type="entry name" value="PyrdxlP-dep_Trfase_major"/>
</dbReference>
<keyword evidence="5" id="KW-0456">Lyase</keyword>
<comment type="caution">
    <text evidence="7">The sequence shown here is derived from an EMBL/GenBank/DDBJ whole genome shotgun (WGS) entry which is preliminary data.</text>
</comment>
<dbReference type="PANTHER" id="PTHR43277:SF4">
    <property type="entry name" value="ARGININE DECARBOXYLASE"/>
    <property type="match status" value="1"/>
</dbReference>
<comment type="similarity">
    <text evidence="2">Belongs to the Orn/Lys/Arg decarboxylase class-I family.</text>
</comment>
<dbReference type="EMBL" id="JACVDA010000003">
    <property type="protein sequence ID" value="MBK1467957.1"/>
    <property type="molecule type" value="Genomic_DNA"/>
</dbReference>
<evidence type="ECO:0000256" key="1">
    <source>
        <dbReference type="ARBA" id="ARBA00001933"/>
    </source>
</evidence>
<dbReference type="GO" id="GO:0008483">
    <property type="term" value="F:transaminase activity"/>
    <property type="evidence" value="ECO:0007669"/>
    <property type="project" value="UniProtKB-KW"/>
</dbReference>
<dbReference type="Pfam" id="PF03711">
    <property type="entry name" value="OKR_DC_1_C"/>
    <property type="match status" value="1"/>
</dbReference>
<comment type="cofactor">
    <cofactor evidence="1">
        <name>pyridoxal 5'-phosphate</name>
        <dbReference type="ChEBI" id="CHEBI:597326"/>
    </cofactor>
</comment>
<dbReference type="Gene3D" id="3.90.105.10">
    <property type="entry name" value="Molybdopterin biosynthesis moea protein, domain 2"/>
    <property type="match status" value="1"/>
</dbReference>
<dbReference type="InterPro" id="IPR008286">
    <property type="entry name" value="Prn/Lys/Arg_de-COase_C"/>
</dbReference>
<protein>
    <submittedName>
        <fullName evidence="7">Aminotransferase class I/II-fold pyridoxal phosphate-dependent enzyme</fullName>
    </submittedName>
</protein>
<keyword evidence="7" id="KW-0808">Transferase</keyword>
<dbReference type="Pfam" id="PF01276">
    <property type="entry name" value="OKR_DC_1"/>
    <property type="match status" value="1"/>
</dbReference>
<keyword evidence="8" id="KW-1185">Reference proteome</keyword>
<feature type="domain" description="Orn/Lys/Arg decarboxylases family 1 pyridoxal-P attachment site" evidence="6">
    <location>
        <begin position="215"/>
        <end position="229"/>
    </location>
</feature>
<evidence type="ECO:0000256" key="5">
    <source>
        <dbReference type="ARBA" id="ARBA00023239"/>
    </source>
</evidence>
<evidence type="ECO:0000256" key="4">
    <source>
        <dbReference type="ARBA" id="ARBA00022898"/>
    </source>
</evidence>
<evidence type="ECO:0000313" key="7">
    <source>
        <dbReference type="EMBL" id="MBK1467957.1"/>
    </source>
</evidence>
<dbReference type="InterPro" id="IPR000310">
    <property type="entry name" value="Orn/Lys/Arg_deCO2ase_major_dom"/>
</dbReference>
<evidence type="ECO:0000256" key="3">
    <source>
        <dbReference type="ARBA" id="ARBA00022793"/>
    </source>
</evidence>
<evidence type="ECO:0000313" key="8">
    <source>
        <dbReference type="Proteomes" id="UP000823123"/>
    </source>
</evidence>
<dbReference type="PANTHER" id="PTHR43277">
    <property type="entry name" value="ARGININE DECARBOXYLASE"/>
    <property type="match status" value="1"/>
</dbReference>
<dbReference type="InterPro" id="IPR015424">
    <property type="entry name" value="PyrdxlP-dep_Trfase"/>
</dbReference>
<gene>
    <name evidence="7" type="ORF">IBJ83_01320</name>
</gene>
<evidence type="ECO:0000256" key="2">
    <source>
        <dbReference type="ARBA" id="ARBA00010671"/>
    </source>
</evidence>
<dbReference type="Proteomes" id="UP000823123">
    <property type="component" value="Unassembled WGS sequence"/>
</dbReference>
<dbReference type="InterPro" id="IPR052357">
    <property type="entry name" value="Orn_Lys_Arg_decarboxylase-I"/>
</dbReference>
<reference evidence="7 8" key="1">
    <citation type="submission" date="2020-09" db="EMBL/GenBank/DDBJ databases">
        <title>Parvimonas S3374 sp. nov.</title>
        <authorList>
            <person name="Buhl M."/>
        </authorList>
    </citation>
    <scope>NUCLEOTIDE SEQUENCE [LARGE SCALE GENOMIC DNA]</scope>
    <source>
        <strain evidence="7 8">S3374</strain>
    </source>
</reference>
<name>A0ABS1C9F3_9FIRM</name>
<accession>A0ABS1C9F3</accession>
<sequence>MKLLNNSLLKKLKEYDETKTAFHMPGHMRNKEVFNDLSEFIKMDITEIDGFDDLHHPEEILKESMDIAKNLWNTKGSFYLVNGSTSGNLSAIYSLTKPKDKILIAKNCHKSIYHAIEVFDLSFEYIYPKYDENLGIFLSIDSDDIEKILERNSDIKLVVITSPTYEGVVSDIEKISKVVHRYGAKLIVDEAHGAGFGLSDNFPKSSIGLGADITVQSLHKTLASFTQTAILHIADESLYPKLRKSLEIFQTSSPSYILMSSIDYCVRMLENDRETLFKNWRENLECFYEKCRDLKNIKLLSNINLKNIFELDNSKITILTNNTNISGYELMKTLRTEYDIELEMASFNYAIAYTGIGVSKKSLDKLAFALFDIDKSLYYENCKKIALNNLNLIRKFSIKESTIFDSEEFDIENSVSKISAEYVWAYPPGIPILTPGEVITEEILNLFQKYRDENIDLRFSKSNDNDKINIIYKK</sequence>
<organism evidence="7 8">
    <name type="scientific">Parvimonas parva</name>
    <dbReference type="NCBI Taxonomy" id="2769485"/>
    <lineage>
        <taxon>Bacteria</taxon>
        <taxon>Bacillati</taxon>
        <taxon>Bacillota</taxon>
        <taxon>Tissierellia</taxon>
        <taxon>Tissierellales</taxon>
        <taxon>Peptoniphilaceae</taxon>
        <taxon>Parvimonas</taxon>
    </lineage>
</organism>
<proteinExistence type="inferred from homology"/>
<evidence type="ECO:0000259" key="6">
    <source>
        <dbReference type="PROSITE" id="PS00703"/>
    </source>
</evidence>
<keyword evidence="4" id="KW-0663">Pyridoxal phosphate</keyword>
<keyword evidence="3" id="KW-0210">Decarboxylase</keyword>
<keyword evidence="7" id="KW-0032">Aminotransferase</keyword>